<dbReference type="Proteomes" id="UP001168883">
    <property type="component" value="Unassembled WGS sequence"/>
</dbReference>
<evidence type="ECO:0000313" key="2">
    <source>
        <dbReference type="EMBL" id="MDO3676790.1"/>
    </source>
</evidence>
<accession>A0ABT8V958</accession>
<sequence length="364" mass="42212">MKLHIIELKKMSDFLRIRPVWDRMLEQAVTRNVALTYEWAYASWKRYAGFFDVRVATLWEADTLVSAIPFVAKPARGEGCRGTAVQVLTEIVPYSTVSEDAPVLECFFAYLRRKYADLLKVSFQEVDASCYGFAALTDWAQSEGMPFFIYKSHESPYVEIRTDFSSYYLTRKKKIKNALRNKPDKLQALSPFRIVSYAKESDIRRGFQQLLEIDCESWKYEERSDMASREGQHIFYETLAEEGAKRGMAELWLLVNEREPVAFEYNLLFEGKVMAIKWGYKAKYAPFSPGVILRLETTKQFFERGFRMIDLWGSKDQFKTIWSDDHFDRYAVHLYANSAQGLSLKRQDEAARNSAAAPSAVELC</sequence>
<evidence type="ECO:0000259" key="1">
    <source>
        <dbReference type="Pfam" id="PF13480"/>
    </source>
</evidence>
<organism evidence="2 3">
    <name type="scientific">Paenibacillus ehimensis</name>
    <dbReference type="NCBI Taxonomy" id="79264"/>
    <lineage>
        <taxon>Bacteria</taxon>
        <taxon>Bacillati</taxon>
        <taxon>Bacillota</taxon>
        <taxon>Bacilli</taxon>
        <taxon>Bacillales</taxon>
        <taxon>Paenibacillaceae</taxon>
        <taxon>Paenibacillus</taxon>
    </lineage>
</organism>
<keyword evidence="3" id="KW-1185">Reference proteome</keyword>
<dbReference type="InterPro" id="IPR016181">
    <property type="entry name" value="Acyl_CoA_acyltransferase"/>
</dbReference>
<dbReference type="EMBL" id="JAUMKJ010000007">
    <property type="protein sequence ID" value="MDO3676790.1"/>
    <property type="molecule type" value="Genomic_DNA"/>
</dbReference>
<name>A0ABT8V958_9BACL</name>
<evidence type="ECO:0000313" key="3">
    <source>
        <dbReference type="Proteomes" id="UP001168883"/>
    </source>
</evidence>
<dbReference type="Gene3D" id="3.40.630.30">
    <property type="match status" value="1"/>
</dbReference>
<dbReference type="InterPro" id="IPR038740">
    <property type="entry name" value="BioF2-like_GNAT_dom"/>
</dbReference>
<gene>
    <name evidence="2" type="ORF">Q3C12_07220</name>
</gene>
<proteinExistence type="predicted"/>
<dbReference type="Pfam" id="PF13480">
    <property type="entry name" value="Acetyltransf_6"/>
    <property type="match status" value="1"/>
</dbReference>
<dbReference type="SUPFAM" id="SSF55729">
    <property type="entry name" value="Acyl-CoA N-acyltransferases (Nat)"/>
    <property type="match status" value="1"/>
</dbReference>
<keyword evidence="2" id="KW-0808">Transferase</keyword>
<keyword evidence="2" id="KW-0012">Acyltransferase</keyword>
<comment type="caution">
    <text evidence="2">The sequence shown here is derived from an EMBL/GenBank/DDBJ whole genome shotgun (WGS) entry which is preliminary data.</text>
</comment>
<dbReference type="RefSeq" id="WP_302877802.1">
    <property type="nucleotide sequence ID" value="NZ_JAUMKJ010000007.1"/>
</dbReference>
<dbReference type="EC" id="2.3.1.-" evidence="2"/>
<dbReference type="GO" id="GO:0016746">
    <property type="term" value="F:acyltransferase activity"/>
    <property type="evidence" value="ECO:0007669"/>
    <property type="project" value="UniProtKB-KW"/>
</dbReference>
<reference evidence="2" key="1">
    <citation type="submission" date="2023-07" db="EMBL/GenBank/DDBJ databases">
        <authorList>
            <person name="Aktuganov G."/>
            <person name="Boyko T."/>
            <person name="Delegan Y."/>
            <person name="Galimzianova N."/>
            <person name="Gilvanova E."/>
            <person name="Korobov V."/>
            <person name="Kuzmina L."/>
            <person name="Melentiev A."/>
            <person name="Milman P."/>
            <person name="Ryabova A."/>
            <person name="Stupak E."/>
            <person name="Yasakov T."/>
            <person name="Zharikova N."/>
            <person name="Zhurenko E."/>
        </authorList>
    </citation>
    <scope>NUCLEOTIDE SEQUENCE</scope>
    <source>
        <strain evidence="2">IB-739</strain>
    </source>
</reference>
<feature type="domain" description="BioF2-like acetyltransferase" evidence="1">
    <location>
        <begin position="174"/>
        <end position="319"/>
    </location>
</feature>
<protein>
    <submittedName>
        <fullName evidence="2">GNAT family N-acetyltransferase</fullName>
        <ecNumber evidence="2">2.3.1.-</ecNumber>
    </submittedName>
</protein>